<dbReference type="PANTHER" id="PTHR47089">
    <property type="entry name" value="ABC TRANSPORTER, PERMEASE PROTEIN"/>
    <property type="match status" value="1"/>
</dbReference>
<dbReference type="GO" id="GO:0005886">
    <property type="term" value="C:plasma membrane"/>
    <property type="evidence" value="ECO:0007669"/>
    <property type="project" value="UniProtKB-SubCell"/>
</dbReference>
<evidence type="ECO:0000313" key="7">
    <source>
        <dbReference type="EMBL" id="KKM19974.1"/>
    </source>
</evidence>
<sequence>MRFSGRTDELKKTVIAAVFGFAVGALTMMVYGYDPISAYIALFNGAFGDPYGFSESLANATPFILTALTFAIGFRGGMFNIGAEGQLYLGALAAVTVSLFRFPSGISFALSIIFAVIAGAAWSLPVAVLKAARGVHEVISTIMLNWISRFLSFYLIAKILVDPLRAEKTISIAESVRFPLLVPGTSLSYGIFVSFFAAISRFLTTSIEDAIAMLTLRSPGYSIASRLSIFFVRYFNPN</sequence>
<reference evidence="7" key="1">
    <citation type="journal article" date="2015" name="Nature">
        <title>Complex archaea that bridge the gap between prokaryotes and eukaryotes.</title>
        <authorList>
            <person name="Spang A."/>
            <person name="Saw J.H."/>
            <person name="Jorgensen S.L."/>
            <person name="Zaremba-Niedzwiedzka K."/>
            <person name="Martijn J."/>
            <person name="Lind A.E."/>
            <person name="van Eijk R."/>
            <person name="Schleper C."/>
            <person name="Guy L."/>
            <person name="Ettema T.J."/>
        </authorList>
    </citation>
    <scope>NUCLEOTIDE SEQUENCE</scope>
</reference>
<evidence type="ECO:0000256" key="1">
    <source>
        <dbReference type="ARBA" id="ARBA00004651"/>
    </source>
</evidence>
<feature type="transmembrane region" description="Helical" evidence="6">
    <location>
        <begin position="181"/>
        <end position="203"/>
    </location>
</feature>
<dbReference type="InterPro" id="IPR001851">
    <property type="entry name" value="ABC_transp_permease"/>
</dbReference>
<feature type="non-terminal residue" evidence="7">
    <location>
        <position position="238"/>
    </location>
</feature>
<dbReference type="PANTHER" id="PTHR47089:SF1">
    <property type="entry name" value="GUANOSINE ABC TRANSPORTER PERMEASE PROTEIN NUPP"/>
    <property type="match status" value="1"/>
</dbReference>
<feature type="transmembrane region" description="Helical" evidence="6">
    <location>
        <begin position="12"/>
        <end position="33"/>
    </location>
</feature>
<feature type="transmembrane region" description="Helical" evidence="6">
    <location>
        <begin position="141"/>
        <end position="161"/>
    </location>
</feature>
<protein>
    <recommendedName>
        <fullName evidence="8">ABC transporter permease</fullName>
    </recommendedName>
</protein>
<name>A0A0F9IJI6_9ZZZZ</name>
<accession>A0A0F9IJI6</accession>
<dbReference type="GO" id="GO:0022857">
    <property type="term" value="F:transmembrane transporter activity"/>
    <property type="evidence" value="ECO:0007669"/>
    <property type="project" value="InterPro"/>
</dbReference>
<feature type="transmembrane region" description="Helical" evidence="6">
    <location>
        <begin position="86"/>
        <end position="102"/>
    </location>
</feature>
<feature type="transmembrane region" description="Helical" evidence="6">
    <location>
        <begin position="108"/>
        <end position="129"/>
    </location>
</feature>
<feature type="transmembrane region" description="Helical" evidence="6">
    <location>
        <begin position="53"/>
        <end position="74"/>
    </location>
</feature>
<evidence type="ECO:0000256" key="5">
    <source>
        <dbReference type="ARBA" id="ARBA00023136"/>
    </source>
</evidence>
<keyword evidence="4 6" id="KW-1133">Transmembrane helix</keyword>
<comment type="caution">
    <text evidence="7">The sequence shown here is derived from an EMBL/GenBank/DDBJ whole genome shotgun (WGS) entry which is preliminary data.</text>
</comment>
<evidence type="ECO:0008006" key="8">
    <source>
        <dbReference type="Google" id="ProtNLM"/>
    </source>
</evidence>
<dbReference type="EMBL" id="LAZR01013866">
    <property type="protein sequence ID" value="KKM19974.1"/>
    <property type="molecule type" value="Genomic_DNA"/>
</dbReference>
<proteinExistence type="predicted"/>
<keyword evidence="2" id="KW-1003">Cell membrane</keyword>
<keyword evidence="5 6" id="KW-0472">Membrane</keyword>
<evidence type="ECO:0000256" key="4">
    <source>
        <dbReference type="ARBA" id="ARBA00022989"/>
    </source>
</evidence>
<dbReference type="Pfam" id="PF02653">
    <property type="entry name" value="BPD_transp_2"/>
    <property type="match status" value="1"/>
</dbReference>
<evidence type="ECO:0000256" key="2">
    <source>
        <dbReference type="ARBA" id="ARBA00022475"/>
    </source>
</evidence>
<comment type="subcellular location">
    <subcellularLocation>
        <location evidence="1">Cell membrane</location>
        <topology evidence="1">Multi-pass membrane protein</topology>
    </subcellularLocation>
</comment>
<gene>
    <name evidence="7" type="ORF">LCGC14_1650190</name>
</gene>
<keyword evidence="3 6" id="KW-0812">Transmembrane</keyword>
<dbReference type="AlphaFoldDB" id="A0A0F9IJI6"/>
<evidence type="ECO:0000256" key="6">
    <source>
        <dbReference type="SAM" id="Phobius"/>
    </source>
</evidence>
<dbReference type="CDD" id="cd06580">
    <property type="entry name" value="TM_PBP1_transp_TpRbsC_like"/>
    <property type="match status" value="1"/>
</dbReference>
<evidence type="ECO:0000256" key="3">
    <source>
        <dbReference type="ARBA" id="ARBA00022692"/>
    </source>
</evidence>
<organism evidence="7">
    <name type="scientific">marine sediment metagenome</name>
    <dbReference type="NCBI Taxonomy" id="412755"/>
    <lineage>
        <taxon>unclassified sequences</taxon>
        <taxon>metagenomes</taxon>
        <taxon>ecological metagenomes</taxon>
    </lineage>
</organism>